<feature type="compositionally biased region" description="Polar residues" evidence="5">
    <location>
        <begin position="822"/>
        <end position="832"/>
    </location>
</feature>
<keyword evidence="3" id="KW-0862">Zinc</keyword>
<feature type="compositionally biased region" description="Basic and acidic residues" evidence="5">
    <location>
        <begin position="289"/>
        <end position="305"/>
    </location>
</feature>
<keyword evidence="1" id="KW-0479">Metal-binding</keyword>
<evidence type="ECO:0000256" key="3">
    <source>
        <dbReference type="ARBA" id="ARBA00022833"/>
    </source>
</evidence>
<keyword evidence="7" id="KW-0418">Kinase</keyword>
<dbReference type="PANTHER" id="PTHR15375:SF26">
    <property type="entry name" value="PROTEIN CHIFFON"/>
    <property type="match status" value="1"/>
</dbReference>
<keyword evidence="7" id="KW-0808">Transferase</keyword>
<dbReference type="GO" id="GO:1901987">
    <property type="term" value="P:regulation of cell cycle phase transition"/>
    <property type="evidence" value="ECO:0007669"/>
    <property type="project" value="TreeGrafter"/>
</dbReference>
<dbReference type="Proteomes" id="UP000054845">
    <property type="component" value="Unassembled WGS sequence"/>
</dbReference>
<dbReference type="OrthoDB" id="21380at2759"/>
<feature type="region of interest" description="Disordered" evidence="5">
    <location>
        <begin position="257"/>
        <end position="305"/>
    </location>
</feature>
<sequence length="908" mass="99680">MTGRRPAPVPRQAPRRPLAEKNTIANTNPTQQDTAAAGPSKPRIAGARWAPATRSASVAPTENKEPSPAADVQRAVCMTRSPQWPSVDLAASSSTKRIHADQEAAITPAAASAERPVSRLPKPIISEKRQKLATLQPAPTPVHPVPRTPRKRAVPQDDVHCRNRVQAGQHDEMDDLATATGESPNKRSRSSKEDSDSSSHRRRMATDESQKNSESTTASVTGHLVEVTMHDQPQELVQPSSNAQHGSRIHSQLARTLADVKQQEAARSPKTSQPAPVTTSRFLKQSGAKTHDSASREASKREADGEWRRKYAKSFPTFILYFDELSPSDLVEASTNAKRFGAIVAPFFSKDVTHLVSAHKHQSRRAPEPLRQALLKATPGDSFETRANHEAERSTRSAHRPGATKLARESRQQPLHSGSNPFEEATPAPPESSIVKKARDFNIRVWSHEKFCSIIAALDGAQVPAQAHDPDKRRRNLSQMLQQEKLQGTSERDPTAPRSDYHYFDKNSCYILVEDATCEHRVLFTQEFKRPRADEDPPWPKLYGQREGRCPFTRWESRPNARATANRHETLRRTRSMTDVARGAVSSRLKHGSHSPQPVPFNLEKARPEAASMRGASPYPMASGNSIALTSNIHSTTSTAAGTHTIGFAGQGALDRRLVTLTDRGLPSPLAGPAGSAVASALPRHMTFASHISPRGIMRRAVSTATGLAQRQALAAKDKEAPKSKPGNCENCRTKYDDFDEHVASNKHRRFALNDSNFVELDEFLAGVERQSALWCVEMMEEAERYREDTGEYTDELQEDVMDVSESFGTSWPVAEDDYMTDGTSGTNQYTNIMEDPSMDNTDNTSTSTHTSPDAQRSRGVPEPKMSRDAGDRPTSRIEHADVHDSLGLHGTGVPSAPGSDSKSDSCG</sequence>
<dbReference type="SMART" id="SM00586">
    <property type="entry name" value="ZnF_DBF"/>
    <property type="match status" value="1"/>
</dbReference>
<dbReference type="GO" id="GO:0010571">
    <property type="term" value="P:positive regulation of nuclear cell cycle DNA replication"/>
    <property type="evidence" value="ECO:0007669"/>
    <property type="project" value="TreeGrafter"/>
</dbReference>
<dbReference type="Gene3D" id="6.10.250.3410">
    <property type="entry name" value="DBF zinc finger"/>
    <property type="match status" value="1"/>
</dbReference>
<dbReference type="PROSITE" id="PS51265">
    <property type="entry name" value="ZF_DBF4"/>
    <property type="match status" value="1"/>
</dbReference>
<feature type="compositionally biased region" description="Low complexity" evidence="5">
    <location>
        <begin position="1"/>
        <end position="16"/>
    </location>
</feature>
<keyword evidence="2 4" id="KW-0863">Zinc-finger</keyword>
<accession>A0A0P1BBY1</accession>
<feature type="compositionally biased region" description="Polar residues" evidence="5">
    <location>
        <begin position="269"/>
        <end position="283"/>
    </location>
</feature>
<evidence type="ECO:0000256" key="4">
    <source>
        <dbReference type="PROSITE-ProRule" id="PRU00600"/>
    </source>
</evidence>
<feature type="region of interest" description="Disordered" evidence="5">
    <location>
        <begin position="1"/>
        <end position="72"/>
    </location>
</feature>
<dbReference type="PANTHER" id="PTHR15375">
    <property type="entry name" value="ACTIVATOR OF S-PHASE KINASE-RELATED"/>
    <property type="match status" value="1"/>
</dbReference>
<organism evidence="7 8">
    <name type="scientific">Ceraceosorus bombacis</name>
    <dbReference type="NCBI Taxonomy" id="401625"/>
    <lineage>
        <taxon>Eukaryota</taxon>
        <taxon>Fungi</taxon>
        <taxon>Dikarya</taxon>
        <taxon>Basidiomycota</taxon>
        <taxon>Ustilaginomycotina</taxon>
        <taxon>Exobasidiomycetes</taxon>
        <taxon>Ceraceosorales</taxon>
        <taxon>Ceraceosoraceae</taxon>
        <taxon>Ceraceosorus</taxon>
    </lineage>
</organism>
<feature type="compositionally biased region" description="Pro residues" evidence="5">
    <location>
        <begin position="138"/>
        <end position="147"/>
    </location>
</feature>
<feature type="region of interest" description="Disordered" evidence="5">
    <location>
        <begin position="92"/>
        <end position="218"/>
    </location>
</feature>
<dbReference type="InterPro" id="IPR051590">
    <property type="entry name" value="Replication_Regulatory_Kinase"/>
</dbReference>
<reference evidence="7 8" key="1">
    <citation type="submission" date="2014-09" db="EMBL/GenBank/DDBJ databases">
        <authorList>
            <person name="Magalhaes I.L.F."/>
            <person name="Oliveira U."/>
            <person name="Santos F.R."/>
            <person name="Vidigal T.H.D.A."/>
            <person name="Brescovit A.D."/>
            <person name="Santos A.J."/>
        </authorList>
    </citation>
    <scope>NUCLEOTIDE SEQUENCE [LARGE SCALE GENOMIC DNA]</scope>
</reference>
<dbReference type="Pfam" id="PF07535">
    <property type="entry name" value="zf-DBF"/>
    <property type="match status" value="1"/>
</dbReference>
<feature type="compositionally biased region" description="Basic and acidic residues" evidence="5">
    <location>
        <begin position="383"/>
        <end position="395"/>
    </location>
</feature>
<feature type="compositionally biased region" description="Polar residues" evidence="5">
    <location>
        <begin position="23"/>
        <end position="34"/>
    </location>
</feature>
<dbReference type="InterPro" id="IPR006572">
    <property type="entry name" value="Znf_DBF"/>
</dbReference>
<feature type="region of interest" description="Disordered" evidence="5">
    <location>
        <begin position="376"/>
        <end position="433"/>
    </location>
</feature>
<dbReference type="GO" id="GO:0031431">
    <property type="term" value="C:Dbf4-dependent protein kinase complex"/>
    <property type="evidence" value="ECO:0007669"/>
    <property type="project" value="TreeGrafter"/>
</dbReference>
<dbReference type="Pfam" id="PF08630">
    <property type="entry name" value="Dfp1_Him1_M"/>
    <property type="match status" value="1"/>
</dbReference>
<dbReference type="GO" id="GO:0016301">
    <property type="term" value="F:kinase activity"/>
    <property type="evidence" value="ECO:0007669"/>
    <property type="project" value="UniProtKB-KW"/>
</dbReference>
<dbReference type="SUPFAM" id="SSF52113">
    <property type="entry name" value="BRCT domain"/>
    <property type="match status" value="1"/>
</dbReference>
<evidence type="ECO:0000313" key="7">
    <source>
        <dbReference type="EMBL" id="CEH13241.1"/>
    </source>
</evidence>
<dbReference type="InterPro" id="IPR038545">
    <property type="entry name" value="Znf_DBF_sf"/>
</dbReference>
<protein>
    <submittedName>
        <fullName evidence="7">Protein kinase essential for the initiation of DNA replication</fullName>
    </submittedName>
</protein>
<evidence type="ECO:0000256" key="2">
    <source>
        <dbReference type="ARBA" id="ARBA00022771"/>
    </source>
</evidence>
<feature type="compositionally biased region" description="Low complexity" evidence="5">
    <location>
        <begin position="839"/>
        <end position="854"/>
    </location>
</feature>
<dbReference type="InterPro" id="IPR013939">
    <property type="entry name" value="Regulatory_Dfp1/Him1"/>
</dbReference>
<proteinExistence type="predicted"/>
<feature type="compositionally biased region" description="Polar residues" evidence="5">
    <location>
        <begin position="899"/>
        <end position="908"/>
    </location>
</feature>
<dbReference type="GO" id="GO:0003676">
    <property type="term" value="F:nucleic acid binding"/>
    <property type="evidence" value="ECO:0007669"/>
    <property type="project" value="InterPro"/>
</dbReference>
<dbReference type="GO" id="GO:0008270">
    <property type="term" value="F:zinc ion binding"/>
    <property type="evidence" value="ECO:0007669"/>
    <property type="project" value="UniProtKB-KW"/>
</dbReference>
<evidence type="ECO:0000256" key="5">
    <source>
        <dbReference type="SAM" id="MobiDB-lite"/>
    </source>
</evidence>
<name>A0A0P1BBY1_9BASI</name>
<dbReference type="FunFam" id="6.10.250.3410:FF:000001">
    <property type="entry name" value="Protein DBF4 homolog A"/>
    <property type="match status" value="1"/>
</dbReference>
<feature type="compositionally biased region" description="Low complexity" evidence="5">
    <location>
        <begin position="104"/>
        <end position="113"/>
    </location>
</feature>
<feature type="region of interest" description="Disordered" evidence="5">
    <location>
        <begin position="813"/>
        <end position="908"/>
    </location>
</feature>
<dbReference type="STRING" id="401625.A0A0P1BBY1"/>
<feature type="compositionally biased region" description="Basic and acidic residues" evidence="5">
    <location>
        <begin position="190"/>
        <end position="211"/>
    </location>
</feature>
<dbReference type="AlphaFoldDB" id="A0A0P1BBY1"/>
<dbReference type="EMBL" id="CCYA01000206">
    <property type="protein sequence ID" value="CEH13241.1"/>
    <property type="molecule type" value="Genomic_DNA"/>
</dbReference>
<evidence type="ECO:0000256" key="1">
    <source>
        <dbReference type="ARBA" id="ARBA00022723"/>
    </source>
</evidence>
<dbReference type="InterPro" id="IPR036420">
    <property type="entry name" value="BRCT_dom_sf"/>
</dbReference>
<dbReference type="GO" id="GO:0043539">
    <property type="term" value="F:protein serine/threonine kinase activator activity"/>
    <property type="evidence" value="ECO:0007669"/>
    <property type="project" value="TreeGrafter"/>
</dbReference>
<evidence type="ECO:0000313" key="8">
    <source>
        <dbReference type="Proteomes" id="UP000054845"/>
    </source>
</evidence>
<feature type="compositionally biased region" description="Basic and acidic residues" evidence="5">
    <location>
        <begin position="856"/>
        <end position="887"/>
    </location>
</feature>
<keyword evidence="8" id="KW-1185">Reference proteome</keyword>
<evidence type="ECO:0000259" key="6">
    <source>
        <dbReference type="PROSITE" id="PS51265"/>
    </source>
</evidence>
<feature type="domain" description="DBF4-type" evidence="6">
    <location>
        <begin position="722"/>
        <end position="771"/>
    </location>
</feature>